<comment type="caution">
    <text evidence="6">The sequence shown here is derived from an EMBL/GenBank/DDBJ whole genome shotgun (WGS) entry which is preliminary data.</text>
</comment>
<organism evidence="6 7">
    <name type="scientific">Riccia fluitans</name>
    <dbReference type="NCBI Taxonomy" id="41844"/>
    <lineage>
        <taxon>Eukaryota</taxon>
        <taxon>Viridiplantae</taxon>
        <taxon>Streptophyta</taxon>
        <taxon>Embryophyta</taxon>
        <taxon>Marchantiophyta</taxon>
        <taxon>Marchantiopsida</taxon>
        <taxon>Marchantiidae</taxon>
        <taxon>Marchantiales</taxon>
        <taxon>Ricciaceae</taxon>
        <taxon>Riccia</taxon>
    </lineage>
</organism>
<proteinExistence type="predicted"/>
<evidence type="ECO:0000256" key="3">
    <source>
        <dbReference type="ARBA" id="ARBA00022692"/>
    </source>
</evidence>
<evidence type="ECO:0000256" key="1">
    <source>
        <dbReference type="ARBA" id="ARBA00004141"/>
    </source>
</evidence>
<keyword evidence="3" id="KW-0812">Transmembrane</keyword>
<keyword evidence="4" id="KW-1133">Transmembrane helix</keyword>
<accession>A0ABD1Z155</accession>
<dbReference type="PANTHER" id="PTHR23504">
    <property type="entry name" value="MAJOR FACILITATOR SUPERFAMILY DOMAIN-CONTAINING PROTEIN 10"/>
    <property type="match status" value="1"/>
</dbReference>
<evidence type="ECO:0000313" key="6">
    <source>
        <dbReference type="EMBL" id="KAL2641440.1"/>
    </source>
</evidence>
<protein>
    <submittedName>
        <fullName evidence="6">Uncharacterized protein</fullName>
    </submittedName>
</protein>
<dbReference type="AlphaFoldDB" id="A0ABD1Z155"/>
<evidence type="ECO:0000256" key="4">
    <source>
        <dbReference type="ARBA" id="ARBA00022989"/>
    </source>
</evidence>
<keyword evidence="2" id="KW-0813">Transport</keyword>
<dbReference type="Proteomes" id="UP001605036">
    <property type="component" value="Unassembled WGS sequence"/>
</dbReference>
<gene>
    <name evidence="6" type="ORF">R1flu_009027</name>
</gene>
<evidence type="ECO:0000256" key="5">
    <source>
        <dbReference type="ARBA" id="ARBA00023136"/>
    </source>
</evidence>
<dbReference type="GO" id="GO:0016020">
    <property type="term" value="C:membrane"/>
    <property type="evidence" value="ECO:0007669"/>
    <property type="project" value="UniProtKB-SubCell"/>
</dbReference>
<keyword evidence="5" id="KW-0472">Membrane</keyword>
<dbReference type="PANTHER" id="PTHR23504:SF15">
    <property type="entry name" value="MAJOR FACILITATOR SUPERFAMILY (MFS) PROFILE DOMAIN-CONTAINING PROTEIN"/>
    <property type="match status" value="1"/>
</dbReference>
<evidence type="ECO:0000256" key="2">
    <source>
        <dbReference type="ARBA" id="ARBA00022448"/>
    </source>
</evidence>
<sequence>MQACAVEICSKEHQPVGMLVVGTVEGLGMILGPAIGGFLSQVPLLDALSLCFGNGCCGARHHCETLHVHEDEDAIIDGQTFKENANLKKLSETVAETNRMEFLLQPVHNHLNLFSVGHQPQNAWMEVLQYDGCWKCLALAGTGTLLSQLLAFRPVTVALGSIAVTRYAAILALPLLCVSPFLSQVNGPLMWILVIFTTVSKNSLSIILCPTGPFVILNDERIFCNMLGV</sequence>
<name>A0ABD1Z155_9MARC</name>
<keyword evidence="7" id="KW-1185">Reference proteome</keyword>
<comment type="subcellular location">
    <subcellularLocation>
        <location evidence="1">Membrane</location>
        <topology evidence="1">Multi-pass membrane protein</topology>
    </subcellularLocation>
</comment>
<evidence type="ECO:0000313" key="7">
    <source>
        <dbReference type="Proteomes" id="UP001605036"/>
    </source>
</evidence>
<reference evidence="6 7" key="1">
    <citation type="submission" date="2024-09" db="EMBL/GenBank/DDBJ databases">
        <title>Chromosome-scale assembly of Riccia fluitans.</title>
        <authorList>
            <person name="Paukszto L."/>
            <person name="Sawicki J."/>
            <person name="Karawczyk K."/>
            <person name="Piernik-Szablinska J."/>
            <person name="Szczecinska M."/>
            <person name="Mazdziarz M."/>
        </authorList>
    </citation>
    <scope>NUCLEOTIDE SEQUENCE [LARGE SCALE GENOMIC DNA]</scope>
    <source>
        <strain evidence="6">Rf_01</strain>
        <tissue evidence="6">Aerial parts of the thallus</tissue>
    </source>
</reference>
<dbReference type="EMBL" id="JBHFFA010000002">
    <property type="protein sequence ID" value="KAL2641440.1"/>
    <property type="molecule type" value="Genomic_DNA"/>
</dbReference>